<evidence type="ECO:0000256" key="1">
    <source>
        <dbReference type="SAM" id="MobiDB-lite"/>
    </source>
</evidence>
<comment type="caution">
    <text evidence="2">The sequence shown here is derived from an EMBL/GenBank/DDBJ whole genome shotgun (WGS) entry which is preliminary data.</text>
</comment>
<gene>
    <name evidence="2" type="ORF">C1I95_28920</name>
</gene>
<feature type="region of interest" description="Disordered" evidence="1">
    <location>
        <begin position="136"/>
        <end position="167"/>
    </location>
</feature>
<protein>
    <submittedName>
        <fullName evidence="2">Uncharacterized protein</fullName>
    </submittedName>
</protein>
<organism evidence="2 3">
    <name type="scientific">Micromonospora craterilacus</name>
    <dbReference type="NCBI Taxonomy" id="1655439"/>
    <lineage>
        <taxon>Bacteria</taxon>
        <taxon>Bacillati</taxon>
        <taxon>Actinomycetota</taxon>
        <taxon>Actinomycetes</taxon>
        <taxon>Micromonosporales</taxon>
        <taxon>Micromonosporaceae</taxon>
        <taxon>Micromonospora</taxon>
    </lineage>
</organism>
<keyword evidence="3" id="KW-1185">Reference proteome</keyword>
<name>A0A2W2EJS5_9ACTN</name>
<sequence>MVDLASAVVEESSEIRLLEPVVDVVRPAAEPIVDVLPPALAPVLGLTQPIIGGPAATPAAPDAPVDSAPVPARADAPIPGPAVARPTLPVVVNCRKAPSSDVPARPTSRDEVPAGTGEMVQVPRLGGLGGTAGVTPAAPVSTAGGGSAAAGTGIPADASPRSWSPNLHVVGRRLPQCDKLAHRSSQPDTRPA</sequence>
<dbReference type="AlphaFoldDB" id="A0A2W2EJS5"/>
<reference evidence="2 3" key="1">
    <citation type="submission" date="2018-01" db="EMBL/GenBank/DDBJ databases">
        <title>Draft genome sequence of Jishengella sp. NA12.</title>
        <authorList>
            <person name="Sahin N."/>
            <person name="Ay H."/>
            <person name="Saygin H."/>
        </authorList>
    </citation>
    <scope>NUCLEOTIDE SEQUENCE [LARGE SCALE GENOMIC DNA]</scope>
    <source>
        <strain evidence="2 3">NA12</strain>
    </source>
</reference>
<accession>A0A2W2EJS5</accession>
<dbReference type="EMBL" id="POTY01000267">
    <property type="protein sequence ID" value="PZG09527.1"/>
    <property type="molecule type" value="Genomic_DNA"/>
</dbReference>
<dbReference type="Proteomes" id="UP000248924">
    <property type="component" value="Unassembled WGS sequence"/>
</dbReference>
<evidence type="ECO:0000313" key="3">
    <source>
        <dbReference type="Proteomes" id="UP000248924"/>
    </source>
</evidence>
<proteinExistence type="predicted"/>
<evidence type="ECO:0000313" key="2">
    <source>
        <dbReference type="EMBL" id="PZG09527.1"/>
    </source>
</evidence>